<evidence type="ECO:0000313" key="1">
    <source>
        <dbReference type="EMBL" id="GMA36875.1"/>
    </source>
</evidence>
<comment type="caution">
    <text evidence="1">The sequence shown here is derived from an EMBL/GenBank/DDBJ whole genome shotgun (WGS) entry which is preliminary data.</text>
</comment>
<gene>
    <name evidence="1" type="ORF">GCM10025876_30790</name>
</gene>
<dbReference type="Proteomes" id="UP001157125">
    <property type="component" value="Unassembled WGS sequence"/>
</dbReference>
<proteinExistence type="predicted"/>
<reference evidence="2" key="1">
    <citation type="journal article" date="2019" name="Int. J. Syst. Evol. Microbiol.">
        <title>The Global Catalogue of Microorganisms (GCM) 10K type strain sequencing project: providing services to taxonomists for standard genome sequencing and annotation.</title>
        <authorList>
            <consortium name="The Broad Institute Genomics Platform"/>
            <consortium name="The Broad Institute Genome Sequencing Center for Infectious Disease"/>
            <person name="Wu L."/>
            <person name="Ma J."/>
        </authorList>
    </citation>
    <scope>NUCLEOTIDE SEQUENCE [LARGE SCALE GENOMIC DNA]</scope>
    <source>
        <strain evidence="2">NBRC 112299</strain>
    </source>
</reference>
<protein>
    <recommendedName>
        <fullName evidence="3">Transcriptional regulator PadR-like family protein</fullName>
    </recommendedName>
</protein>
<organism evidence="1 2">
    <name type="scientific">Demequina litorisediminis</name>
    <dbReference type="NCBI Taxonomy" id="1849022"/>
    <lineage>
        <taxon>Bacteria</taxon>
        <taxon>Bacillati</taxon>
        <taxon>Actinomycetota</taxon>
        <taxon>Actinomycetes</taxon>
        <taxon>Micrococcales</taxon>
        <taxon>Demequinaceae</taxon>
        <taxon>Demequina</taxon>
    </lineage>
</organism>
<evidence type="ECO:0008006" key="3">
    <source>
        <dbReference type="Google" id="ProtNLM"/>
    </source>
</evidence>
<evidence type="ECO:0000313" key="2">
    <source>
        <dbReference type="Proteomes" id="UP001157125"/>
    </source>
</evidence>
<keyword evidence="2" id="KW-1185">Reference proteome</keyword>
<name>A0ABQ6IGG0_9MICO</name>
<dbReference type="EMBL" id="BSUN01000001">
    <property type="protein sequence ID" value="GMA36875.1"/>
    <property type="molecule type" value="Genomic_DNA"/>
</dbReference>
<sequence length="51" mass="5720">MFVMLHPDLIAQHRQELRRGTTSLACLALLAATPDYGYRLIGRLAEPGPER</sequence>
<accession>A0ABQ6IGG0</accession>